<name>A0A9P7CWD2_9AGAM</name>
<organism evidence="1 2">
    <name type="scientific">Suillus placidus</name>
    <dbReference type="NCBI Taxonomy" id="48579"/>
    <lineage>
        <taxon>Eukaryota</taxon>
        <taxon>Fungi</taxon>
        <taxon>Dikarya</taxon>
        <taxon>Basidiomycota</taxon>
        <taxon>Agaricomycotina</taxon>
        <taxon>Agaricomycetes</taxon>
        <taxon>Agaricomycetidae</taxon>
        <taxon>Boletales</taxon>
        <taxon>Suillineae</taxon>
        <taxon>Suillaceae</taxon>
        <taxon>Suillus</taxon>
    </lineage>
</organism>
<evidence type="ECO:0000313" key="2">
    <source>
        <dbReference type="Proteomes" id="UP000714275"/>
    </source>
</evidence>
<reference evidence="1" key="1">
    <citation type="journal article" date="2020" name="New Phytol.">
        <title>Comparative genomics reveals dynamic genome evolution in host specialist ectomycorrhizal fungi.</title>
        <authorList>
            <person name="Lofgren L.A."/>
            <person name="Nguyen N.H."/>
            <person name="Vilgalys R."/>
            <person name="Ruytinx J."/>
            <person name="Liao H.L."/>
            <person name="Branco S."/>
            <person name="Kuo A."/>
            <person name="LaButti K."/>
            <person name="Lipzen A."/>
            <person name="Andreopoulos W."/>
            <person name="Pangilinan J."/>
            <person name="Riley R."/>
            <person name="Hundley H."/>
            <person name="Na H."/>
            <person name="Barry K."/>
            <person name="Grigoriev I.V."/>
            <person name="Stajich J.E."/>
            <person name="Kennedy P.G."/>
        </authorList>
    </citation>
    <scope>NUCLEOTIDE SEQUENCE</scope>
    <source>
        <strain evidence="1">DOB743</strain>
    </source>
</reference>
<comment type="caution">
    <text evidence="1">The sequence shown here is derived from an EMBL/GenBank/DDBJ whole genome shotgun (WGS) entry which is preliminary data.</text>
</comment>
<dbReference type="Proteomes" id="UP000714275">
    <property type="component" value="Unassembled WGS sequence"/>
</dbReference>
<dbReference type="EMBL" id="JABBWD010000110">
    <property type="protein sequence ID" value="KAG1765259.1"/>
    <property type="molecule type" value="Genomic_DNA"/>
</dbReference>
<evidence type="ECO:0000313" key="1">
    <source>
        <dbReference type="EMBL" id="KAG1765259.1"/>
    </source>
</evidence>
<sequence length="112" mass="12877">MPFEMPDRLSLEEVRELYQAHMEQMPARYLLLPDMSRHKGGSDPLLVNLCALRDDLEEFGDHLQTWLLKKTDKGRIALEAMALLEGPVDALHDAMAASQQLLDSRRMQEDEE</sequence>
<keyword evidence="2" id="KW-1185">Reference proteome</keyword>
<accession>A0A9P7CWD2</accession>
<dbReference type="OrthoDB" id="2687827at2759"/>
<proteinExistence type="predicted"/>
<protein>
    <submittedName>
        <fullName evidence="1">Uncharacterized protein</fullName>
    </submittedName>
</protein>
<dbReference type="AlphaFoldDB" id="A0A9P7CWD2"/>
<gene>
    <name evidence="1" type="ORF">EV702DRAFT_1051068</name>
</gene>